<organism evidence="2 3">
    <name type="scientific">Streptomyces violarus</name>
    <dbReference type="NCBI Taxonomy" id="67380"/>
    <lineage>
        <taxon>Bacteria</taxon>
        <taxon>Bacillati</taxon>
        <taxon>Actinomycetota</taxon>
        <taxon>Actinomycetes</taxon>
        <taxon>Kitasatosporales</taxon>
        <taxon>Streptomycetaceae</taxon>
        <taxon>Streptomyces</taxon>
    </lineage>
</organism>
<dbReference type="EMBL" id="JACHXE010000004">
    <property type="protein sequence ID" value="MBB3078115.1"/>
    <property type="molecule type" value="Genomic_DNA"/>
</dbReference>
<keyword evidence="2" id="KW-0238">DNA-binding</keyword>
<dbReference type="PANTHER" id="PTHR34293:SF1">
    <property type="entry name" value="HTH-TYPE TRANSCRIPTIONAL REGULATOR TRMBL2"/>
    <property type="match status" value="1"/>
</dbReference>
<accession>A0A7W4ZSZ6</accession>
<feature type="domain" description="HTH luxR-type" evidence="1">
    <location>
        <begin position="257"/>
        <end position="322"/>
    </location>
</feature>
<dbReference type="Gene3D" id="1.10.10.10">
    <property type="entry name" value="Winged helix-like DNA-binding domain superfamily/Winged helix DNA-binding domain"/>
    <property type="match status" value="1"/>
</dbReference>
<dbReference type="InterPro" id="IPR036388">
    <property type="entry name" value="WH-like_DNA-bd_sf"/>
</dbReference>
<name>A0A7W4ZSZ6_9ACTN</name>
<dbReference type="PROSITE" id="PS50043">
    <property type="entry name" value="HTH_LUXR_2"/>
    <property type="match status" value="1"/>
</dbReference>
<proteinExistence type="predicted"/>
<dbReference type="GO" id="GO:0003677">
    <property type="term" value="F:DNA binding"/>
    <property type="evidence" value="ECO:0007669"/>
    <property type="project" value="UniProtKB-KW"/>
</dbReference>
<dbReference type="InterPro" id="IPR016032">
    <property type="entry name" value="Sig_transdc_resp-reg_C-effctor"/>
</dbReference>
<dbReference type="InterPro" id="IPR000792">
    <property type="entry name" value="Tscrpt_reg_LuxR_C"/>
</dbReference>
<dbReference type="Pfam" id="PF00196">
    <property type="entry name" value="GerE"/>
    <property type="match status" value="1"/>
</dbReference>
<dbReference type="PANTHER" id="PTHR34293">
    <property type="entry name" value="HTH-TYPE TRANSCRIPTIONAL REGULATOR TRMBL2"/>
    <property type="match status" value="1"/>
</dbReference>
<protein>
    <submittedName>
        <fullName evidence="2">DNA-binding CsgD family transcriptional regulator/sugar-specific transcriptional regulator TrmB</fullName>
    </submittedName>
</protein>
<keyword evidence="3" id="KW-1185">Reference proteome</keyword>
<evidence type="ECO:0000259" key="1">
    <source>
        <dbReference type="PROSITE" id="PS50043"/>
    </source>
</evidence>
<dbReference type="RefSeq" id="WP_184594369.1">
    <property type="nucleotide sequence ID" value="NZ_BMUP01000006.1"/>
</dbReference>
<gene>
    <name evidence="2" type="ORF">FHS41_004622</name>
</gene>
<dbReference type="GO" id="GO:0006355">
    <property type="term" value="P:regulation of DNA-templated transcription"/>
    <property type="evidence" value="ECO:0007669"/>
    <property type="project" value="InterPro"/>
</dbReference>
<dbReference type="SMART" id="SM00421">
    <property type="entry name" value="HTH_LUXR"/>
    <property type="match status" value="1"/>
</dbReference>
<dbReference type="Proteomes" id="UP000572907">
    <property type="component" value="Unassembled WGS sequence"/>
</dbReference>
<sequence>MTPAPHQEHSAEQLCSAGRTLYEQAIRQGYLPVEEAEASPCLIDLGLLHPGADGPSRLEPVAPAVALHRLLCASEEQIAHERRREARLAETFDPLMRLDGRPEAADTSHIRTLSGTEQINRAITDAMATASREVLTVQPRTGLTGRRGEESDAISLVRDQEVLDRGARVRTLYPHTLRHFQSIAARHERLAGDIEARSLDEVTDRMILIDTAVAFIPVNPDGTVALEIRHPAIARHLATTFDRLWRLATPMYPEAVPPPSRNGITPRQRAIAALLVEGHTDAVIADRLGMNIRTARVHIAKLAATLGSQSRAQLGYLIGQSGILDQED</sequence>
<comment type="caution">
    <text evidence="2">The sequence shown here is derived from an EMBL/GenBank/DDBJ whole genome shotgun (WGS) entry which is preliminary data.</text>
</comment>
<evidence type="ECO:0000313" key="3">
    <source>
        <dbReference type="Proteomes" id="UP000572907"/>
    </source>
</evidence>
<dbReference type="AlphaFoldDB" id="A0A7W4ZSZ6"/>
<evidence type="ECO:0000313" key="2">
    <source>
        <dbReference type="EMBL" id="MBB3078115.1"/>
    </source>
</evidence>
<dbReference type="SUPFAM" id="SSF46894">
    <property type="entry name" value="C-terminal effector domain of the bipartite response regulators"/>
    <property type="match status" value="1"/>
</dbReference>
<dbReference type="InterPro" id="IPR051797">
    <property type="entry name" value="TrmB-like"/>
</dbReference>
<reference evidence="2 3" key="1">
    <citation type="submission" date="2020-08" db="EMBL/GenBank/DDBJ databases">
        <title>Genomic Encyclopedia of Type Strains, Phase III (KMG-III): the genomes of soil and plant-associated and newly described type strains.</title>
        <authorList>
            <person name="Whitman W."/>
        </authorList>
    </citation>
    <scope>NUCLEOTIDE SEQUENCE [LARGE SCALE GENOMIC DNA]</scope>
    <source>
        <strain evidence="2 3">CECT 3237</strain>
    </source>
</reference>